<protein>
    <submittedName>
        <fullName evidence="1">Uncharacterized protein</fullName>
    </submittedName>
</protein>
<evidence type="ECO:0000313" key="1">
    <source>
        <dbReference type="EMBL" id="MBO2006887.1"/>
    </source>
</evidence>
<organism evidence="1">
    <name type="scientific">Serratia marcescens</name>
    <dbReference type="NCBI Taxonomy" id="615"/>
    <lineage>
        <taxon>Bacteria</taxon>
        <taxon>Pseudomonadati</taxon>
        <taxon>Pseudomonadota</taxon>
        <taxon>Gammaproteobacteria</taxon>
        <taxon>Enterobacterales</taxon>
        <taxon>Yersiniaceae</taxon>
        <taxon>Serratia</taxon>
    </lineage>
</organism>
<dbReference type="EMBL" id="JAGETR010000069">
    <property type="protein sequence ID" value="MBO2006887.1"/>
    <property type="molecule type" value="Genomic_DNA"/>
</dbReference>
<dbReference type="AlphaFoldDB" id="A0A939NPX2"/>
<gene>
    <name evidence="1" type="ORF">J4732_11525</name>
</gene>
<name>A0A939NPX2_SERMA</name>
<accession>A0A939NPX2</accession>
<proteinExistence type="predicted"/>
<sequence>MSWPLRHVGRRCVGPGRRAAGKRWQGSPFLTRRDYGPLLLSPMLGWCSATCCGSGPSALGKRKTDLCRLSLPAATVLMYGRGWKIAVVGAVLGALLVTPSSAKRLVRLSAPPAPLGRSQRAAWRWEARTAFMRGIAACCRGRPNDTAGRSHRRSPLNRFLGRRSIVWMLADFTDRLLGNEWGAPAYRKLLLATALNALSPAYGSGLWRKF</sequence>
<comment type="caution">
    <text evidence="1">The sequence shown here is derived from an EMBL/GenBank/DDBJ whole genome shotgun (WGS) entry which is preliminary data.</text>
</comment>
<reference evidence="1" key="1">
    <citation type="submission" date="2021-03" db="EMBL/GenBank/DDBJ databases">
        <title>Molecular epidemiology and mechanisms of colistin and carbapenem resistance in Enterobacteriaceae from clinical isolates, the environment and porcine samples in Pretoria, South Africa.</title>
        <authorList>
            <person name="Bogoshi D."/>
            <person name="Mbelle N.M."/>
            <person name="Naidoo V."/>
            <person name="Osei Sekyere J."/>
        </authorList>
    </citation>
    <scope>NUCLEOTIDE SEQUENCE</scope>
    <source>
        <strain evidence="1">C080</strain>
    </source>
</reference>